<evidence type="ECO:0000256" key="7">
    <source>
        <dbReference type="ARBA" id="ARBA00022679"/>
    </source>
</evidence>
<evidence type="ECO:0000256" key="13">
    <source>
        <dbReference type="PROSITE-ProRule" id="PRU01023"/>
    </source>
</evidence>
<feature type="binding site" evidence="13">
    <location>
        <begin position="259"/>
        <end position="265"/>
    </location>
    <ligand>
        <name>S-adenosyl-L-methionine</name>
        <dbReference type="ChEBI" id="CHEBI:59789"/>
    </ligand>
</feature>
<keyword evidence="7 13" id="KW-0808">Transferase</keyword>
<sequence length="446" mass="50255">MSNYNVRKIALDVLIAIEQNQAYSNLTLNHQIKHHKLSNLDAGLLTEIVYGTVQRKLTIDYYLAPFLKKPKKMQTWVIVLLRLSAYQMIYLDRIPSHAIIHEAVEIAKKRGHRGISSMVNAVLRNLQREGLASTEEIDHKLDRLATETSHPKWLVKRWSDQFGFDKAKAICEANLQPPKQTIRVNTKYYKRDEVLVRLKEQGIEAEKSDLLAEAAEVKKGNAANTQAFKDGLFTVQDESSMLVAHALDPQDGDHILDSCAAPGGKTTHIAQMIQNGKVTALDIHNHKALLIEGQAERLRLENVDAKVCDARKAGGLFERESFNRILVDAPCSGFGVIRRKPDIKYTKTEEDVMKLQHIQLEILSAVAPLLKKDGVLVYSTCTIDREENGDVVQAFLEAHEDFELHPQFKDRMPAKVAGKIENGTLQILPSDFGTDGFYIACFRKKV</sequence>
<proteinExistence type="inferred from homology"/>
<dbReference type="InterPro" id="IPR029063">
    <property type="entry name" value="SAM-dependent_MTases_sf"/>
</dbReference>
<dbReference type="InterPro" id="IPR023267">
    <property type="entry name" value="RCMT"/>
</dbReference>
<comment type="similarity">
    <text evidence="13">Belongs to the class I-like SAM-binding methyltransferase superfamily. RsmB/NOP family.</text>
</comment>
<protein>
    <recommendedName>
        <fullName evidence="3">16S rRNA (cytosine(967)-C(5))-methyltransferase</fullName>
        <ecNumber evidence="3">2.1.1.176</ecNumber>
    </recommendedName>
    <alternativeName>
        <fullName evidence="10">16S rRNA m5C967 methyltransferase</fullName>
    </alternativeName>
    <alternativeName>
        <fullName evidence="11">rRNA (cytosine-C(5)-)-methyltransferase RsmB</fullName>
    </alternativeName>
</protein>
<evidence type="ECO:0000256" key="3">
    <source>
        <dbReference type="ARBA" id="ARBA00012140"/>
    </source>
</evidence>
<dbReference type="NCBIfam" id="TIGR00563">
    <property type="entry name" value="rsmB"/>
    <property type="match status" value="1"/>
</dbReference>
<evidence type="ECO:0000259" key="14">
    <source>
        <dbReference type="PROSITE" id="PS51686"/>
    </source>
</evidence>
<comment type="function">
    <text evidence="1">Specifically methylates the cytosine at position 967 (m5C967) of 16S rRNA.</text>
</comment>
<organism evidence="15 16">
    <name type="scientific">Priestia endophytica DSM 13796</name>
    <dbReference type="NCBI Taxonomy" id="1121089"/>
    <lineage>
        <taxon>Bacteria</taxon>
        <taxon>Bacillati</taxon>
        <taxon>Bacillota</taxon>
        <taxon>Bacilli</taxon>
        <taxon>Bacillales</taxon>
        <taxon>Bacillaceae</taxon>
        <taxon>Priestia</taxon>
    </lineage>
</organism>
<dbReference type="GeneID" id="93708992"/>
<dbReference type="PRINTS" id="PR02008">
    <property type="entry name" value="RCMTFAMILY"/>
</dbReference>
<evidence type="ECO:0000256" key="2">
    <source>
        <dbReference type="ARBA" id="ARBA00004496"/>
    </source>
</evidence>
<accession>A0A1I5VR11</accession>
<dbReference type="InterPro" id="IPR004573">
    <property type="entry name" value="rRNA_ssu_MeTfrase_B"/>
</dbReference>
<gene>
    <name evidence="15" type="ORF">SAMN02745910_00214</name>
</gene>
<comment type="subcellular location">
    <subcellularLocation>
        <location evidence="2">Cytoplasm</location>
    </subcellularLocation>
</comment>
<evidence type="ECO:0000256" key="9">
    <source>
        <dbReference type="ARBA" id="ARBA00022884"/>
    </source>
</evidence>
<feature type="binding site" evidence="13">
    <location>
        <position position="282"/>
    </location>
    <ligand>
        <name>S-adenosyl-L-methionine</name>
        <dbReference type="ChEBI" id="CHEBI:59789"/>
    </ligand>
</feature>
<evidence type="ECO:0000256" key="6">
    <source>
        <dbReference type="ARBA" id="ARBA00022603"/>
    </source>
</evidence>
<dbReference type="InterPro" id="IPR054728">
    <property type="entry name" value="RsmB-like_ferredoxin"/>
</dbReference>
<evidence type="ECO:0000256" key="1">
    <source>
        <dbReference type="ARBA" id="ARBA00002724"/>
    </source>
</evidence>
<dbReference type="InterPro" id="IPR049560">
    <property type="entry name" value="MeTrfase_RsmB-F_NOP2_cat"/>
</dbReference>
<keyword evidence="5" id="KW-0698">rRNA processing</keyword>
<keyword evidence="6 13" id="KW-0489">Methyltransferase</keyword>
<reference evidence="15 16" key="1">
    <citation type="submission" date="2016-10" db="EMBL/GenBank/DDBJ databases">
        <authorList>
            <person name="Varghese N."/>
            <person name="Submissions S."/>
        </authorList>
    </citation>
    <scope>NUCLEOTIDE SEQUENCE [LARGE SCALE GENOMIC DNA]</scope>
    <source>
        <strain evidence="15 16">DSM 13796</strain>
    </source>
</reference>
<evidence type="ECO:0000256" key="8">
    <source>
        <dbReference type="ARBA" id="ARBA00022691"/>
    </source>
</evidence>
<dbReference type="Pfam" id="PF22458">
    <property type="entry name" value="RsmF-B_ferredox"/>
    <property type="match status" value="1"/>
</dbReference>
<dbReference type="EC" id="2.1.1.176" evidence="3"/>
<keyword evidence="8 13" id="KW-0949">S-adenosyl-L-methionine</keyword>
<evidence type="ECO:0000256" key="12">
    <source>
        <dbReference type="ARBA" id="ARBA00047283"/>
    </source>
</evidence>
<dbReference type="CDD" id="cd02440">
    <property type="entry name" value="AdoMet_MTases"/>
    <property type="match status" value="1"/>
</dbReference>
<keyword evidence="16" id="KW-1185">Reference proteome</keyword>
<feature type="domain" description="SAM-dependent MTase RsmB/NOP-type" evidence="14">
    <location>
        <begin position="170"/>
        <end position="445"/>
    </location>
</feature>
<keyword evidence="9 13" id="KW-0694">RNA-binding</keyword>
<dbReference type="NCBIfam" id="NF011494">
    <property type="entry name" value="PRK14902.1"/>
    <property type="match status" value="1"/>
</dbReference>
<dbReference type="Gene3D" id="1.10.940.10">
    <property type="entry name" value="NusB-like"/>
    <property type="match status" value="1"/>
</dbReference>
<feature type="active site" description="Nucleophile" evidence="13">
    <location>
        <position position="381"/>
    </location>
</feature>
<dbReference type="PROSITE" id="PS51686">
    <property type="entry name" value="SAM_MT_RSMB_NOP"/>
    <property type="match status" value="1"/>
</dbReference>
<feature type="binding site" evidence="13">
    <location>
        <position position="328"/>
    </location>
    <ligand>
        <name>S-adenosyl-L-methionine</name>
        <dbReference type="ChEBI" id="CHEBI:59789"/>
    </ligand>
</feature>
<evidence type="ECO:0000313" key="15">
    <source>
        <dbReference type="EMBL" id="SFQ09717.1"/>
    </source>
</evidence>
<feature type="binding site" evidence="13">
    <location>
        <position position="309"/>
    </location>
    <ligand>
        <name>S-adenosyl-L-methionine</name>
        <dbReference type="ChEBI" id="CHEBI:59789"/>
    </ligand>
</feature>
<dbReference type="Gene3D" id="3.40.50.150">
    <property type="entry name" value="Vaccinia Virus protein VP39"/>
    <property type="match status" value="1"/>
</dbReference>
<dbReference type="InterPro" id="IPR035926">
    <property type="entry name" value="NusB-like_sf"/>
</dbReference>
<name>A0A1I5VR11_9BACI</name>
<dbReference type="InterPro" id="IPR001678">
    <property type="entry name" value="MeTrfase_RsmB-F_NOP2_dom"/>
</dbReference>
<comment type="caution">
    <text evidence="15">The sequence shown here is derived from an EMBL/GenBank/DDBJ whole genome shotgun (WGS) entry which is preliminary data.</text>
</comment>
<evidence type="ECO:0000256" key="4">
    <source>
        <dbReference type="ARBA" id="ARBA00022490"/>
    </source>
</evidence>
<comment type="catalytic activity">
    <reaction evidence="12">
        <text>cytidine(967) in 16S rRNA + S-adenosyl-L-methionine = 5-methylcytidine(967) in 16S rRNA + S-adenosyl-L-homocysteine + H(+)</text>
        <dbReference type="Rhea" id="RHEA:42748"/>
        <dbReference type="Rhea" id="RHEA-COMP:10219"/>
        <dbReference type="Rhea" id="RHEA-COMP:10220"/>
        <dbReference type="ChEBI" id="CHEBI:15378"/>
        <dbReference type="ChEBI" id="CHEBI:57856"/>
        <dbReference type="ChEBI" id="CHEBI:59789"/>
        <dbReference type="ChEBI" id="CHEBI:74483"/>
        <dbReference type="ChEBI" id="CHEBI:82748"/>
        <dbReference type="EC" id="2.1.1.176"/>
    </reaction>
</comment>
<dbReference type="Gene3D" id="3.30.70.1170">
    <property type="entry name" value="Sun protein, domain 3"/>
    <property type="match status" value="1"/>
</dbReference>
<evidence type="ECO:0000313" key="16">
    <source>
        <dbReference type="Proteomes" id="UP000182762"/>
    </source>
</evidence>
<dbReference type="Pfam" id="PF01189">
    <property type="entry name" value="Methyltr_RsmB-F"/>
    <property type="match status" value="1"/>
</dbReference>
<dbReference type="Proteomes" id="UP000182762">
    <property type="component" value="Unassembled WGS sequence"/>
</dbReference>
<dbReference type="EMBL" id="FOXX01000001">
    <property type="protein sequence ID" value="SFQ09717.1"/>
    <property type="molecule type" value="Genomic_DNA"/>
</dbReference>
<keyword evidence="4" id="KW-0963">Cytoplasm</keyword>
<dbReference type="PANTHER" id="PTHR22807:SF53">
    <property type="entry name" value="RIBOSOMAL RNA SMALL SUBUNIT METHYLTRANSFERASE B-RELATED"/>
    <property type="match status" value="1"/>
</dbReference>
<dbReference type="PANTHER" id="PTHR22807">
    <property type="entry name" value="NOP2 YEAST -RELATED NOL1/NOP2/FMU SUN DOMAIN-CONTAINING"/>
    <property type="match status" value="1"/>
</dbReference>
<dbReference type="SUPFAM" id="SSF48013">
    <property type="entry name" value="NusB-like"/>
    <property type="match status" value="1"/>
</dbReference>
<dbReference type="SUPFAM" id="SSF53335">
    <property type="entry name" value="S-adenosyl-L-methionine-dependent methyltransferases"/>
    <property type="match status" value="1"/>
</dbReference>
<dbReference type="RefSeq" id="WP_061801758.1">
    <property type="nucleotide sequence ID" value="NZ_FOXX01000001.1"/>
</dbReference>
<evidence type="ECO:0000256" key="11">
    <source>
        <dbReference type="ARBA" id="ARBA00031088"/>
    </source>
</evidence>
<evidence type="ECO:0000256" key="5">
    <source>
        <dbReference type="ARBA" id="ARBA00022552"/>
    </source>
</evidence>
<dbReference type="Pfam" id="PF01029">
    <property type="entry name" value="NusB"/>
    <property type="match status" value="1"/>
</dbReference>
<evidence type="ECO:0000256" key="10">
    <source>
        <dbReference type="ARBA" id="ARBA00030399"/>
    </source>
</evidence>
<dbReference type="InterPro" id="IPR006027">
    <property type="entry name" value="NusB_RsmB_TIM44"/>
</dbReference>